<dbReference type="AlphaFoldDB" id="D8LHH1"/>
<organism evidence="1 2">
    <name type="scientific">Ectocarpus siliculosus</name>
    <name type="common">Brown alga</name>
    <name type="synonym">Conferva siliculosa</name>
    <dbReference type="NCBI Taxonomy" id="2880"/>
    <lineage>
        <taxon>Eukaryota</taxon>
        <taxon>Sar</taxon>
        <taxon>Stramenopiles</taxon>
        <taxon>Ochrophyta</taxon>
        <taxon>PX clade</taxon>
        <taxon>Phaeophyceae</taxon>
        <taxon>Ectocarpales</taxon>
        <taxon>Ectocarpaceae</taxon>
        <taxon>Ectocarpus</taxon>
    </lineage>
</organism>
<keyword evidence="2" id="KW-1185">Reference proteome</keyword>
<protein>
    <submittedName>
        <fullName evidence="1">Uncharacterized protein</fullName>
    </submittedName>
</protein>
<dbReference type="EMBL" id="FN649748">
    <property type="protein sequence ID" value="CBN79122.1"/>
    <property type="molecule type" value="Genomic_DNA"/>
</dbReference>
<sequence>MSTTVDSASRPPVPTSLRELLERVPQVLNAQSPGALHMQSRASADAMESVSRAEARLLKSAETFHPPTFSVSVLENLGRRDPFIEPGDEDFPDQAADDDLEAERRRVDEIADRALSEQQPLRSSAERVEEQATHLQERIKGLTLQVEADPGLRSSGGARLSIMDKVYAGDDRADDKAREADLRNEQTLLREDSQALGAVEAKRTALAERAAAVRAELLLQQREVDLLEREQHAVALAAAETAATGAGGAAAGSTGWRAEASREMENLVGVAGMPGARLEACEREEDALVRRNAGIRDWYAATVAKVENLGGVRLSHRLLFGTGAGGRVEGMELMVSLGSGLTMEVTVSAADGKLSSAQLCHGQGGGGAASFAGISPSELEEMRRAADALPAPQNLGKLVIEALSRATCAAVREEHVRQVRRRYLTGYRPPSREVTVTMGAGIVACFRLAVDYPKVVGGAEVVALTGVGGWSAHETEQLCRRVNDMALPTLMATMDVLEAEVEAMEGGS</sequence>
<evidence type="ECO:0000313" key="2">
    <source>
        <dbReference type="Proteomes" id="UP000002630"/>
    </source>
</evidence>
<dbReference type="OrthoDB" id="10332087at2759"/>
<dbReference type="InParanoid" id="D8LHH1"/>
<dbReference type="EMBL" id="FN648367">
    <property type="protein sequence ID" value="CBN79122.1"/>
    <property type="molecule type" value="Genomic_DNA"/>
</dbReference>
<proteinExistence type="predicted"/>
<dbReference type="Proteomes" id="UP000002630">
    <property type="component" value="Linkage Group LG23"/>
</dbReference>
<name>D8LHH1_ECTSI</name>
<gene>
    <name evidence="1" type="ORF">Esi_0192_0025</name>
</gene>
<reference evidence="1 2" key="1">
    <citation type="journal article" date="2010" name="Nature">
        <title>The Ectocarpus genome and the independent evolution of multicellularity in brown algae.</title>
        <authorList>
            <person name="Cock J.M."/>
            <person name="Sterck L."/>
            <person name="Rouze P."/>
            <person name="Scornet D."/>
            <person name="Allen A.E."/>
            <person name="Amoutzias G."/>
            <person name="Anthouard V."/>
            <person name="Artiguenave F."/>
            <person name="Aury J.M."/>
            <person name="Badger J.H."/>
            <person name="Beszteri B."/>
            <person name="Billiau K."/>
            <person name="Bonnet E."/>
            <person name="Bothwell J.H."/>
            <person name="Bowler C."/>
            <person name="Boyen C."/>
            <person name="Brownlee C."/>
            <person name="Carrano C.J."/>
            <person name="Charrier B."/>
            <person name="Cho G.Y."/>
            <person name="Coelho S.M."/>
            <person name="Collen J."/>
            <person name="Corre E."/>
            <person name="Da Silva C."/>
            <person name="Delage L."/>
            <person name="Delaroque N."/>
            <person name="Dittami S.M."/>
            <person name="Doulbeau S."/>
            <person name="Elias M."/>
            <person name="Farnham G."/>
            <person name="Gachon C.M."/>
            <person name="Gschloessl B."/>
            <person name="Heesch S."/>
            <person name="Jabbari K."/>
            <person name="Jubin C."/>
            <person name="Kawai H."/>
            <person name="Kimura K."/>
            <person name="Kloareg B."/>
            <person name="Kupper F.C."/>
            <person name="Lang D."/>
            <person name="Le Bail A."/>
            <person name="Leblanc C."/>
            <person name="Lerouge P."/>
            <person name="Lohr M."/>
            <person name="Lopez P.J."/>
            <person name="Martens C."/>
            <person name="Maumus F."/>
            <person name="Michel G."/>
            <person name="Miranda-Saavedra D."/>
            <person name="Morales J."/>
            <person name="Moreau H."/>
            <person name="Motomura T."/>
            <person name="Nagasato C."/>
            <person name="Napoli C.A."/>
            <person name="Nelson D.R."/>
            <person name="Nyvall-Collen P."/>
            <person name="Peters A.F."/>
            <person name="Pommier C."/>
            <person name="Potin P."/>
            <person name="Poulain J."/>
            <person name="Quesneville H."/>
            <person name="Read B."/>
            <person name="Rensing S.A."/>
            <person name="Ritter A."/>
            <person name="Rousvoal S."/>
            <person name="Samanta M."/>
            <person name="Samson G."/>
            <person name="Schroeder D.C."/>
            <person name="Segurens B."/>
            <person name="Strittmatter M."/>
            <person name="Tonon T."/>
            <person name="Tregear J.W."/>
            <person name="Valentin K."/>
            <person name="von Dassow P."/>
            <person name="Yamagishi T."/>
            <person name="Van de Peer Y."/>
            <person name="Wincker P."/>
        </authorList>
    </citation>
    <scope>NUCLEOTIDE SEQUENCE [LARGE SCALE GENOMIC DNA]</scope>
    <source>
        <strain evidence="2">Ec32 / CCAP1310/4</strain>
    </source>
</reference>
<accession>D8LHH1</accession>
<evidence type="ECO:0000313" key="1">
    <source>
        <dbReference type="EMBL" id="CBN79122.1"/>
    </source>
</evidence>